<dbReference type="EMBL" id="JMIX01000010">
    <property type="protein sequence ID" value="KEO92395.1"/>
    <property type="molecule type" value="Genomic_DNA"/>
</dbReference>
<feature type="transmembrane region" description="Helical" evidence="1">
    <location>
        <begin position="66"/>
        <end position="84"/>
    </location>
</feature>
<dbReference type="KEGG" id="elq:Ga0102493_111552"/>
<evidence type="ECO:0000313" key="3">
    <source>
        <dbReference type="Proteomes" id="UP000027866"/>
    </source>
</evidence>
<dbReference type="OrthoDB" id="7391238at2"/>
<name>A0A074MHU6_9SPHN</name>
<keyword evidence="1" id="KW-0812">Transmembrane</keyword>
<dbReference type="AlphaFoldDB" id="A0A074MHU6"/>
<evidence type="ECO:0000256" key="1">
    <source>
        <dbReference type="SAM" id="Phobius"/>
    </source>
</evidence>
<proteinExistence type="predicted"/>
<accession>A0A074MHU6</accession>
<dbReference type="RefSeq" id="WP_051698269.1">
    <property type="nucleotide sequence ID" value="NZ_CP017057.1"/>
</dbReference>
<dbReference type="Proteomes" id="UP000027866">
    <property type="component" value="Unassembled WGS sequence"/>
</dbReference>
<feature type="transmembrane region" description="Helical" evidence="1">
    <location>
        <begin position="116"/>
        <end position="138"/>
    </location>
</feature>
<protein>
    <submittedName>
        <fullName evidence="2">Uncharacterized protein</fullName>
    </submittedName>
</protein>
<organism evidence="2 3">
    <name type="scientific">Erythrobacter litoralis</name>
    <dbReference type="NCBI Taxonomy" id="39960"/>
    <lineage>
        <taxon>Bacteria</taxon>
        <taxon>Pseudomonadati</taxon>
        <taxon>Pseudomonadota</taxon>
        <taxon>Alphaproteobacteria</taxon>
        <taxon>Sphingomonadales</taxon>
        <taxon>Erythrobacteraceae</taxon>
        <taxon>Erythrobacter/Porphyrobacter group</taxon>
        <taxon>Erythrobacter</taxon>
    </lineage>
</organism>
<gene>
    <name evidence="2" type="ORF">EH32_01225</name>
</gene>
<dbReference type="PATRIC" id="fig|39960.10.peg.633"/>
<reference evidence="2 3" key="1">
    <citation type="submission" date="2014-04" db="EMBL/GenBank/DDBJ databases">
        <title>A comprehensive comparison of genomes of Erythrobacter spp. Strains.</title>
        <authorList>
            <person name="Zheng Q."/>
        </authorList>
    </citation>
    <scope>NUCLEOTIDE SEQUENCE [LARGE SCALE GENOMIC DNA]</scope>
    <source>
        <strain evidence="2 3">DSM 8509</strain>
    </source>
</reference>
<keyword evidence="1" id="KW-1133">Transmembrane helix</keyword>
<feature type="transmembrane region" description="Helical" evidence="1">
    <location>
        <begin position="91"/>
        <end position="110"/>
    </location>
</feature>
<comment type="caution">
    <text evidence="2">The sequence shown here is derived from an EMBL/GenBank/DDBJ whole genome shotgun (WGS) entry which is preliminary data.</text>
</comment>
<keyword evidence="3" id="KW-1185">Reference proteome</keyword>
<evidence type="ECO:0000313" key="2">
    <source>
        <dbReference type="EMBL" id="KEO92395.1"/>
    </source>
</evidence>
<sequence length="191" mass="20765">MLDPFFSDYRHLAQDILAFGLCFAAFIWGGGPEKAVAATWIVIFEVFGRLHKLVFGGYVLLDVDPFLAGKDIAAGAVWLLIALYANRNWTLWLAGTQLLAIGAHIARALADAVSPVAYATMVVAPGWFQLLLLGAGLVRHALRTREHGAYRSWRTGPGGRPLPLIARIGEWGRTMAGVMPGRGEARGDARR</sequence>
<keyword evidence="1" id="KW-0472">Membrane</keyword>